<dbReference type="EMBL" id="BJTG01000004">
    <property type="protein sequence ID" value="GEJ57461.1"/>
    <property type="molecule type" value="Genomic_DNA"/>
</dbReference>
<feature type="region of interest" description="Disordered" evidence="1">
    <location>
        <begin position="43"/>
        <end position="93"/>
    </location>
</feature>
<dbReference type="RefSeq" id="WP_176064971.1">
    <property type="nucleotide sequence ID" value="NZ_BJTG01000004.1"/>
</dbReference>
<proteinExistence type="predicted"/>
<feature type="compositionally biased region" description="Basic and acidic residues" evidence="1">
    <location>
        <begin position="67"/>
        <end position="85"/>
    </location>
</feature>
<evidence type="ECO:0000256" key="1">
    <source>
        <dbReference type="SAM" id="MobiDB-lite"/>
    </source>
</evidence>
<reference evidence="3" key="1">
    <citation type="journal article" date="2020" name="Appl. Environ. Microbiol.">
        <title>Diazotrophic Anaeromyxobacter Isolates from Soils.</title>
        <authorList>
            <person name="Masuda Y."/>
            <person name="Yamanaka H."/>
            <person name="Xu Z.X."/>
            <person name="Shiratori Y."/>
            <person name="Aono T."/>
            <person name="Amachi S."/>
            <person name="Senoo K."/>
            <person name="Itoh H."/>
        </authorList>
    </citation>
    <scope>NUCLEOTIDE SEQUENCE [LARGE SCALE GENOMIC DNA]</scope>
    <source>
        <strain evidence="3">R267</strain>
    </source>
</reference>
<evidence type="ECO:0000313" key="2">
    <source>
        <dbReference type="EMBL" id="GEJ57461.1"/>
    </source>
</evidence>
<keyword evidence="3" id="KW-1185">Reference proteome</keyword>
<gene>
    <name evidence="2" type="ORF">AMYX_22020</name>
</gene>
<organism evidence="2 3">
    <name type="scientific">Anaeromyxobacter diazotrophicus</name>
    <dbReference type="NCBI Taxonomy" id="2590199"/>
    <lineage>
        <taxon>Bacteria</taxon>
        <taxon>Pseudomonadati</taxon>
        <taxon>Myxococcota</taxon>
        <taxon>Myxococcia</taxon>
        <taxon>Myxococcales</taxon>
        <taxon>Cystobacterineae</taxon>
        <taxon>Anaeromyxobacteraceae</taxon>
        <taxon>Anaeromyxobacter</taxon>
    </lineage>
</organism>
<accession>A0A7I9VM37</accession>
<name>A0A7I9VM37_9BACT</name>
<comment type="caution">
    <text evidence="2">The sequence shown here is derived from an EMBL/GenBank/DDBJ whole genome shotgun (WGS) entry which is preliminary data.</text>
</comment>
<sequence>MGKVNNRVDAIRKAYRDALEAARDRPSAEAWAKLLAAGKELSLLQEPRAGRPGRRGRRASSAPPTIHDLEPETESRPEPELRPNSEVEMGTLD</sequence>
<protein>
    <submittedName>
        <fullName evidence="2">Uncharacterized protein</fullName>
    </submittedName>
</protein>
<dbReference type="AlphaFoldDB" id="A0A7I9VM37"/>
<dbReference type="Proteomes" id="UP000503640">
    <property type="component" value="Unassembled WGS sequence"/>
</dbReference>
<evidence type="ECO:0000313" key="3">
    <source>
        <dbReference type="Proteomes" id="UP000503640"/>
    </source>
</evidence>